<name>A0AAD7JSA0_9AGAR</name>
<accession>A0AAD7JSA0</accession>
<evidence type="ECO:0000313" key="3">
    <source>
        <dbReference type="Proteomes" id="UP001215598"/>
    </source>
</evidence>
<organism evidence="2 3">
    <name type="scientific">Mycena metata</name>
    <dbReference type="NCBI Taxonomy" id="1033252"/>
    <lineage>
        <taxon>Eukaryota</taxon>
        <taxon>Fungi</taxon>
        <taxon>Dikarya</taxon>
        <taxon>Basidiomycota</taxon>
        <taxon>Agaricomycotina</taxon>
        <taxon>Agaricomycetes</taxon>
        <taxon>Agaricomycetidae</taxon>
        <taxon>Agaricales</taxon>
        <taxon>Marasmiineae</taxon>
        <taxon>Mycenaceae</taxon>
        <taxon>Mycena</taxon>
    </lineage>
</organism>
<keyword evidence="3" id="KW-1185">Reference proteome</keyword>
<feature type="region of interest" description="Disordered" evidence="1">
    <location>
        <begin position="51"/>
        <end position="75"/>
    </location>
</feature>
<evidence type="ECO:0000256" key="1">
    <source>
        <dbReference type="SAM" id="MobiDB-lite"/>
    </source>
</evidence>
<dbReference type="AlphaFoldDB" id="A0AAD7JSA0"/>
<sequence>MQVPQIPPTLDSTVTYFLLARARGGNVCVRRVLTGSGRQRDEDQRLLAARMESGARTSRPLPARTVGTPWDSTRGAVPGGLAMRHAAMEGATAARIGTARGLESGLASWRGDGDVGDGSREWGGENINLQGAREQGGMRMGRDAGGRRARHERKRAEYVGSVRERASQYARHSVGGYGLSFRRRRCVRGMKSISGGGDAKEKGPHENAPYKYPVPRVRRFVHVVLLAACPCVRGVEDVGSVVDAFAG</sequence>
<evidence type="ECO:0000313" key="2">
    <source>
        <dbReference type="EMBL" id="KAJ7769435.1"/>
    </source>
</evidence>
<protein>
    <submittedName>
        <fullName evidence="2">Uncharacterized protein</fullName>
    </submittedName>
</protein>
<dbReference type="Proteomes" id="UP001215598">
    <property type="component" value="Unassembled WGS sequence"/>
</dbReference>
<proteinExistence type="predicted"/>
<dbReference type="EMBL" id="JARKIB010000018">
    <property type="protein sequence ID" value="KAJ7769435.1"/>
    <property type="molecule type" value="Genomic_DNA"/>
</dbReference>
<reference evidence="2" key="1">
    <citation type="submission" date="2023-03" db="EMBL/GenBank/DDBJ databases">
        <title>Massive genome expansion in bonnet fungi (Mycena s.s.) driven by repeated elements and novel gene families across ecological guilds.</title>
        <authorList>
            <consortium name="Lawrence Berkeley National Laboratory"/>
            <person name="Harder C.B."/>
            <person name="Miyauchi S."/>
            <person name="Viragh M."/>
            <person name="Kuo A."/>
            <person name="Thoen E."/>
            <person name="Andreopoulos B."/>
            <person name="Lu D."/>
            <person name="Skrede I."/>
            <person name="Drula E."/>
            <person name="Henrissat B."/>
            <person name="Morin E."/>
            <person name="Kohler A."/>
            <person name="Barry K."/>
            <person name="LaButti K."/>
            <person name="Morin E."/>
            <person name="Salamov A."/>
            <person name="Lipzen A."/>
            <person name="Mereny Z."/>
            <person name="Hegedus B."/>
            <person name="Baldrian P."/>
            <person name="Stursova M."/>
            <person name="Weitz H."/>
            <person name="Taylor A."/>
            <person name="Grigoriev I.V."/>
            <person name="Nagy L.G."/>
            <person name="Martin F."/>
            <person name="Kauserud H."/>
        </authorList>
    </citation>
    <scope>NUCLEOTIDE SEQUENCE</scope>
    <source>
        <strain evidence="2">CBHHK182m</strain>
    </source>
</reference>
<comment type="caution">
    <text evidence="2">The sequence shown here is derived from an EMBL/GenBank/DDBJ whole genome shotgun (WGS) entry which is preliminary data.</text>
</comment>
<gene>
    <name evidence="2" type="ORF">B0H16DRAFT_1779047</name>
</gene>